<name>A0AAP0GEB1_9ASPA</name>
<dbReference type="AlphaFoldDB" id="A0AAP0GEB1"/>
<comment type="caution">
    <text evidence="2">The sequence shown here is derived from an EMBL/GenBank/DDBJ whole genome shotgun (WGS) entry which is preliminary data.</text>
</comment>
<gene>
    <name evidence="2" type="ORF">KSP39_PZI001602</name>
</gene>
<protein>
    <recommendedName>
        <fullName evidence="1">PORR domain-containing protein</fullName>
    </recommendedName>
</protein>
<dbReference type="PANTHER" id="PTHR31476">
    <property type="entry name" value="PROTEIN WHAT'S THIS FACTOR 1 HOMOLOG, CHLOROPLASTIC"/>
    <property type="match status" value="1"/>
</dbReference>
<reference evidence="2 3" key="1">
    <citation type="journal article" date="2022" name="Nat. Plants">
        <title>Genomes of leafy and leafless Platanthera orchids illuminate the evolution of mycoheterotrophy.</title>
        <authorList>
            <person name="Li M.H."/>
            <person name="Liu K.W."/>
            <person name="Li Z."/>
            <person name="Lu H.C."/>
            <person name="Ye Q.L."/>
            <person name="Zhang D."/>
            <person name="Wang J.Y."/>
            <person name="Li Y.F."/>
            <person name="Zhong Z.M."/>
            <person name="Liu X."/>
            <person name="Yu X."/>
            <person name="Liu D.K."/>
            <person name="Tu X.D."/>
            <person name="Liu B."/>
            <person name="Hao Y."/>
            <person name="Liao X.Y."/>
            <person name="Jiang Y.T."/>
            <person name="Sun W.H."/>
            <person name="Chen J."/>
            <person name="Chen Y.Q."/>
            <person name="Ai Y."/>
            <person name="Zhai J.W."/>
            <person name="Wu S.S."/>
            <person name="Zhou Z."/>
            <person name="Hsiao Y.Y."/>
            <person name="Wu W.L."/>
            <person name="Chen Y.Y."/>
            <person name="Lin Y.F."/>
            <person name="Hsu J.L."/>
            <person name="Li C.Y."/>
            <person name="Wang Z.W."/>
            <person name="Zhao X."/>
            <person name="Zhong W.Y."/>
            <person name="Ma X.K."/>
            <person name="Ma L."/>
            <person name="Huang J."/>
            <person name="Chen G.Z."/>
            <person name="Huang M.Z."/>
            <person name="Huang L."/>
            <person name="Peng D.H."/>
            <person name="Luo Y.B."/>
            <person name="Zou S.Q."/>
            <person name="Chen S.P."/>
            <person name="Lan S."/>
            <person name="Tsai W.C."/>
            <person name="Van de Peer Y."/>
            <person name="Liu Z.J."/>
        </authorList>
    </citation>
    <scope>NUCLEOTIDE SEQUENCE [LARGE SCALE GENOMIC DNA]</scope>
    <source>
        <strain evidence="2">Lor287</strain>
    </source>
</reference>
<organism evidence="2 3">
    <name type="scientific">Platanthera zijinensis</name>
    <dbReference type="NCBI Taxonomy" id="2320716"/>
    <lineage>
        <taxon>Eukaryota</taxon>
        <taxon>Viridiplantae</taxon>
        <taxon>Streptophyta</taxon>
        <taxon>Embryophyta</taxon>
        <taxon>Tracheophyta</taxon>
        <taxon>Spermatophyta</taxon>
        <taxon>Magnoliopsida</taxon>
        <taxon>Liliopsida</taxon>
        <taxon>Asparagales</taxon>
        <taxon>Orchidaceae</taxon>
        <taxon>Orchidoideae</taxon>
        <taxon>Orchideae</taxon>
        <taxon>Orchidinae</taxon>
        <taxon>Platanthera</taxon>
    </lineage>
</organism>
<dbReference type="InterPro" id="IPR045040">
    <property type="entry name" value="PORR_fam"/>
</dbReference>
<keyword evidence="3" id="KW-1185">Reference proteome</keyword>
<feature type="domain" description="PORR" evidence="1">
    <location>
        <begin position="39"/>
        <end position="164"/>
    </location>
</feature>
<dbReference type="GO" id="GO:0003723">
    <property type="term" value="F:RNA binding"/>
    <property type="evidence" value="ECO:0007669"/>
    <property type="project" value="InterPro"/>
</dbReference>
<evidence type="ECO:0000313" key="2">
    <source>
        <dbReference type="EMBL" id="KAK8954324.1"/>
    </source>
</evidence>
<dbReference type="Pfam" id="PF11955">
    <property type="entry name" value="PORR"/>
    <property type="match status" value="1"/>
</dbReference>
<dbReference type="InterPro" id="IPR021099">
    <property type="entry name" value="PORR_domain"/>
</dbReference>
<evidence type="ECO:0000313" key="3">
    <source>
        <dbReference type="Proteomes" id="UP001418222"/>
    </source>
</evidence>
<dbReference type="PANTHER" id="PTHR31476:SF13">
    <property type="entry name" value="PROTEIN WHAT'S THIS FACTOR 9, MITOCHONDRIAL"/>
    <property type="match status" value="1"/>
</dbReference>
<dbReference type="EMBL" id="JBBWWQ010000002">
    <property type="protein sequence ID" value="KAK8954324.1"/>
    <property type="molecule type" value="Genomic_DNA"/>
</dbReference>
<accession>A0AAP0GEB1</accession>
<sequence length="165" mass="19662">MFCGRKLRESILLFFSKSSSETFCNFQKANYVDVSMRWKKDPFFDSVDILSKAGLLRPLCSLKNIIIKKPDRCIPISAPLKRGREFEISGRVAIFLRRYPAVFEEFRDLKHSLPWFRLTQELIDVDQEEREIYLRRGPEIFSRLRRLILMSKRKMLLLRIIQGML</sequence>
<evidence type="ECO:0000259" key="1">
    <source>
        <dbReference type="Pfam" id="PF11955"/>
    </source>
</evidence>
<dbReference type="Proteomes" id="UP001418222">
    <property type="component" value="Unassembled WGS sequence"/>
</dbReference>
<proteinExistence type="predicted"/>